<evidence type="ECO:0000256" key="10">
    <source>
        <dbReference type="PIRSR" id="PIRSR001589-3"/>
    </source>
</evidence>
<dbReference type="InterPro" id="IPR033738">
    <property type="entry name" value="AsnB_N"/>
</dbReference>
<evidence type="ECO:0000256" key="7">
    <source>
        <dbReference type="ARBA" id="ARBA00048741"/>
    </source>
</evidence>
<dbReference type="Gene3D" id="3.60.20.10">
    <property type="entry name" value="Glutamine Phosphoribosylpyrophosphate, subunit 1, domain 1"/>
    <property type="match status" value="1"/>
</dbReference>
<keyword evidence="8" id="KW-0028">Amino-acid biosynthesis</keyword>
<dbReference type="SUPFAM" id="SSF56235">
    <property type="entry name" value="N-terminal nucleophile aminohydrolases (Ntn hydrolases)"/>
    <property type="match status" value="1"/>
</dbReference>
<feature type="domain" description="Glutamine amidotransferase type-2" evidence="11">
    <location>
        <begin position="2"/>
        <end position="214"/>
    </location>
</feature>
<dbReference type="EMBL" id="WACR01000008">
    <property type="protein sequence ID" value="KAB1063541.1"/>
    <property type="molecule type" value="Genomic_DNA"/>
</dbReference>
<organism evidence="12 13">
    <name type="scientific">Salibacter halophilus</name>
    <dbReference type="NCBI Taxonomy" id="1803916"/>
    <lineage>
        <taxon>Bacteria</taxon>
        <taxon>Pseudomonadati</taxon>
        <taxon>Bacteroidota</taxon>
        <taxon>Flavobacteriia</taxon>
        <taxon>Flavobacteriales</taxon>
        <taxon>Salibacteraceae</taxon>
        <taxon>Salibacter</taxon>
    </lineage>
</organism>
<keyword evidence="13" id="KW-1185">Reference proteome</keyword>
<sequence>MCGITGFIDYKKDTSKATLNQMVASLRHRGPDDEGAEVFQREGLNIGLGQSRLSIIDLSKDGHQPMHYNQLSCVFNGEIYNYKEVRNELKELNHEFITGSDTEVILHAYEEWGLKSVEKFIGMFVYVIYDKGSQVITITRDRAGVKPLYYYQKDDLFLFGSELKALMTHPGFKKEINKSVMPTYLNYGYIPAPNSIFQDTYKLNPGHHLIIDLKKGCHNIQKYWDAADFFREPKFEISYEKAKNQLHELLKSAFSYRMVSDVPVGVFLSGGYDSTAVASILQSESKEKIRTFTIGFEEGNNEAPYAKETAEYIGSDHTEYYCTTREAQRIIEDLPYYYDEPFGDSSAIPTILVSRLAKEKVTVALSADAGDELFFGYKSYFLQSKNLKKLDLIPRLFKPLVSKFAGLSGFLPGDESQKHKVRSFYSSLNQTEVEQAKLLFKNANSKPDEYISRFFNEKPESLSTIYDTIDVNMFNCSEDVFLAVDYKNYLQNDILTKVDRATMSTSLEGREPFLDHRLLEYSARLPIDFKYIGGSVGKKILRDIVHEYVPKEMMERPKSGFSIPVLEWLRGDLRHLQEQYLSREALSWSGLFNVDFVLAELGKFNKKNMHYSPLIWYILMFQMWYGKWVRD</sequence>
<dbReference type="PANTHER" id="PTHR43284:SF1">
    <property type="entry name" value="ASPARAGINE SYNTHETASE"/>
    <property type="match status" value="1"/>
</dbReference>
<dbReference type="InterPro" id="IPR017932">
    <property type="entry name" value="GATase_2_dom"/>
</dbReference>
<protein>
    <recommendedName>
        <fullName evidence="3">asparagine synthase (glutamine-hydrolyzing)</fullName>
        <ecNumber evidence="3">6.3.5.4</ecNumber>
    </recommendedName>
</protein>
<dbReference type="GO" id="GO:0005524">
    <property type="term" value="F:ATP binding"/>
    <property type="evidence" value="ECO:0007669"/>
    <property type="project" value="UniProtKB-KW"/>
</dbReference>
<keyword evidence="8" id="KW-0061">Asparagine biosynthesis</keyword>
<dbReference type="InterPro" id="IPR029055">
    <property type="entry name" value="Ntn_hydrolases_N"/>
</dbReference>
<evidence type="ECO:0000256" key="3">
    <source>
        <dbReference type="ARBA" id="ARBA00012737"/>
    </source>
</evidence>
<feature type="site" description="Important for beta-aspartyl-AMP intermediate formation" evidence="10">
    <location>
        <position position="368"/>
    </location>
</feature>
<dbReference type="InterPro" id="IPR014729">
    <property type="entry name" value="Rossmann-like_a/b/a_fold"/>
</dbReference>
<dbReference type="InterPro" id="IPR051786">
    <property type="entry name" value="ASN_synthetase/amidase"/>
</dbReference>
<accession>A0A6N6M5M1</accession>
<evidence type="ECO:0000256" key="2">
    <source>
        <dbReference type="ARBA" id="ARBA00005752"/>
    </source>
</evidence>
<comment type="catalytic activity">
    <reaction evidence="7">
        <text>L-aspartate + L-glutamine + ATP + H2O = L-asparagine + L-glutamate + AMP + diphosphate + H(+)</text>
        <dbReference type="Rhea" id="RHEA:12228"/>
        <dbReference type="ChEBI" id="CHEBI:15377"/>
        <dbReference type="ChEBI" id="CHEBI:15378"/>
        <dbReference type="ChEBI" id="CHEBI:29985"/>
        <dbReference type="ChEBI" id="CHEBI:29991"/>
        <dbReference type="ChEBI" id="CHEBI:30616"/>
        <dbReference type="ChEBI" id="CHEBI:33019"/>
        <dbReference type="ChEBI" id="CHEBI:58048"/>
        <dbReference type="ChEBI" id="CHEBI:58359"/>
        <dbReference type="ChEBI" id="CHEBI:456215"/>
        <dbReference type="EC" id="6.3.5.4"/>
    </reaction>
</comment>
<evidence type="ECO:0000313" key="12">
    <source>
        <dbReference type="EMBL" id="KAB1063541.1"/>
    </source>
</evidence>
<dbReference type="EC" id="6.3.5.4" evidence="3"/>
<keyword evidence="5 9" id="KW-0067">ATP-binding</keyword>
<dbReference type="Pfam" id="PF13537">
    <property type="entry name" value="GATase_7"/>
    <property type="match status" value="1"/>
</dbReference>
<feature type="binding site" evidence="9">
    <location>
        <position position="294"/>
    </location>
    <ligand>
        <name>ATP</name>
        <dbReference type="ChEBI" id="CHEBI:30616"/>
    </ligand>
</feature>
<dbReference type="CDD" id="cd00712">
    <property type="entry name" value="AsnB"/>
    <property type="match status" value="1"/>
</dbReference>
<evidence type="ECO:0000259" key="11">
    <source>
        <dbReference type="PROSITE" id="PS51278"/>
    </source>
</evidence>
<dbReference type="CDD" id="cd01991">
    <property type="entry name" value="Asn_synthase_B_C"/>
    <property type="match status" value="1"/>
</dbReference>
<dbReference type="PIRSF" id="PIRSF001589">
    <property type="entry name" value="Asn_synthetase_glu-h"/>
    <property type="match status" value="1"/>
</dbReference>
<evidence type="ECO:0000256" key="8">
    <source>
        <dbReference type="PIRSR" id="PIRSR001589-1"/>
    </source>
</evidence>
<keyword evidence="6 8" id="KW-0315">Glutamine amidotransferase</keyword>
<dbReference type="GO" id="GO:0004066">
    <property type="term" value="F:asparagine synthase (glutamine-hydrolyzing) activity"/>
    <property type="evidence" value="ECO:0007669"/>
    <property type="project" value="UniProtKB-EC"/>
</dbReference>
<evidence type="ECO:0000256" key="6">
    <source>
        <dbReference type="ARBA" id="ARBA00022962"/>
    </source>
</evidence>
<proteinExistence type="inferred from homology"/>
<dbReference type="GO" id="GO:0005829">
    <property type="term" value="C:cytosol"/>
    <property type="evidence" value="ECO:0007669"/>
    <property type="project" value="TreeGrafter"/>
</dbReference>
<evidence type="ECO:0000313" key="13">
    <source>
        <dbReference type="Proteomes" id="UP000435357"/>
    </source>
</evidence>
<keyword evidence="4 9" id="KW-0547">Nucleotide-binding</keyword>
<dbReference type="PROSITE" id="PS51278">
    <property type="entry name" value="GATASE_TYPE_2"/>
    <property type="match status" value="1"/>
</dbReference>
<name>A0A6N6M5M1_9FLAO</name>
<dbReference type="NCBIfam" id="TIGR01536">
    <property type="entry name" value="asn_synth_AEB"/>
    <property type="match status" value="1"/>
</dbReference>
<dbReference type="Proteomes" id="UP000435357">
    <property type="component" value="Unassembled WGS sequence"/>
</dbReference>
<dbReference type="AlphaFoldDB" id="A0A6N6M5M1"/>
<comment type="pathway">
    <text evidence="1">Amino-acid biosynthesis; L-asparagine biosynthesis; L-asparagine from L-aspartate (L-Gln route): step 1/1.</text>
</comment>
<comment type="similarity">
    <text evidence="2">Belongs to the asparagine synthetase family.</text>
</comment>
<evidence type="ECO:0000256" key="9">
    <source>
        <dbReference type="PIRSR" id="PIRSR001589-2"/>
    </source>
</evidence>
<feature type="binding site" evidence="9">
    <location>
        <position position="101"/>
    </location>
    <ligand>
        <name>L-glutamine</name>
        <dbReference type="ChEBI" id="CHEBI:58359"/>
    </ligand>
</feature>
<dbReference type="InterPro" id="IPR006426">
    <property type="entry name" value="Asn_synth_AEB"/>
</dbReference>
<dbReference type="InterPro" id="IPR001962">
    <property type="entry name" value="Asn_synthase"/>
</dbReference>
<dbReference type="Gene3D" id="3.40.50.620">
    <property type="entry name" value="HUPs"/>
    <property type="match status" value="1"/>
</dbReference>
<dbReference type="PANTHER" id="PTHR43284">
    <property type="entry name" value="ASPARAGINE SYNTHETASE (GLUTAMINE-HYDROLYZING)"/>
    <property type="match status" value="1"/>
</dbReference>
<dbReference type="GO" id="GO:0006529">
    <property type="term" value="P:asparagine biosynthetic process"/>
    <property type="evidence" value="ECO:0007669"/>
    <property type="project" value="UniProtKB-KW"/>
</dbReference>
<gene>
    <name evidence="12" type="primary">asnB</name>
    <name evidence="12" type="ORF">F3059_10770</name>
</gene>
<dbReference type="RefSeq" id="WP_151169097.1">
    <property type="nucleotide sequence ID" value="NZ_WACR01000008.1"/>
</dbReference>
<dbReference type="OrthoDB" id="9763290at2"/>
<dbReference type="Pfam" id="PF00733">
    <property type="entry name" value="Asn_synthase"/>
    <property type="match status" value="1"/>
</dbReference>
<evidence type="ECO:0000256" key="1">
    <source>
        <dbReference type="ARBA" id="ARBA00005187"/>
    </source>
</evidence>
<reference evidence="12 13" key="1">
    <citation type="submission" date="2019-09" db="EMBL/GenBank/DDBJ databases">
        <title>Genomes of Cryomorphaceae.</title>
        <authorList>
            <person name="Bowman J.P."/>
        </authorList>
    </citation>
    <scope>NUCLEOTIDE SEQUENCE [LARGE SCALE GENOMIC DNA]</scope>
    <source>
        <strain evidence="12 13">KCTC 52047</strain>
    </source>
</reference>
<comment type="caution">
    <text evidence="12">The sequence shown here is derived from an EMBL/GenBank/DDBJ whole genome shotgun (WGS) entry which is preliminary data.</text>
</comment>
<feature type="active site" description="For GATase activity" evidence="8">
    <location>
        <position position="2"/>
    </location>
</feature>
<dbReference type="SUPFAM" id="SSF52402">
    <property type="entry name" value="Adenine nucleotide alpha hydrolases-like"/>
    <property type="match status" value="1"/>
</dbReference>
<evidence type="ECO:0000256" key="5">
    <source>
        <dbReference type="ARBA" id="ARBA00022840"/>
    </source>
</evidence>
<evidence type="ECO:0000256" key="4">
    <source>
        <dbReference type="ARBA" id="ARBA00022741"/>
    </source>
</evidence>
<keyword evidence="12" id="KW-0436">Ligase</keyword>